<organism evidence="1 2">
    <name type="scientific">Drosophila guanche</name>
    <name type="common">Fruit fly</name>
    <dbReference type="NCBI Taxonomy" id="7266"/>
    <lineage>
        <taxon>Eukaryota</taxon>
        <taxon>Metazoa</taxon>
        <taxon>Ecdysozoa</taxon>
        <taxon>Arthropoda</taxon>
        <taxon>Hexapoda</taxon>
        <taxon>Insecta</taxon>
        <taxon>Pterygota</taxon>
        <taxon>Neoptera</taxon>
        <taxon>Endopterygota</taxon>
        <taxon>Diptera</taxon>
        <taxon>Brachycera</taxon>
        <taxon>Muscomorpha</taxon>
        <taxon>Ephydroidea</taxon>
        <taxon>Drosophilidae</taxon>
        <taxon>Drosophila</taxon>
        <taxon>Sophophora</taxon>
    </lineage>
</organism>
<keyword evidence="2" id="KW-1185">Reference proteome</keyword>
<dbReference type="OrthoDB" id="6357136at2759"/>
<dbReference type="EMBL" id="OUUW01000003">
    <property type="protein sequence ID" value="SPP78797.1"/>
    <property type="molecule type" value="Genomic_DNA"/>
</dbReference>
<sequence length="519" mass="58120">MRLRSFVRINHQLKSVLHALSMSRVMGNSDFSERLTWPKAQPTLPSTVLGKGLLDECRQLAKPQVPVSLEKLMTLSDGFPVKFGTDNCRARTQPVGRFANIMQQVASAYPVIHERTLLLYIGFLEHKLQFGNSRERSLYQGMSLVAFVQRLLSKRCVWFFDSSDSYRLMDGSQGHEGFEAVGSEQEVPPLLLADVLSYDEIKLSALLYVSTHSEFINNGNRCNAGEVTQDKGSIEREGVIMGLIGARFERPNVMEYQDIIVSPSQNIEANGYGSDDSATPSRASDYRRLWRQFYEEPRDFQYTEVAADGKRFARVGPGCLIFDQLIMKKRYAISFDTLLLEAQGRAVAAGKPAYIHVVGIGLGVWKISEQQEQLFLESFEERLLALGDRLSHIAVVHFSWFHLQRVRSLHDGATMPHSGIRIRISNRNPADKLPTENMLPVVTYAWDGNALPGNEFWAGNLVGTSDPAAACSTLITELQNPHINVDYMCGQNLHIASLQHGLLHIGEYARRVTATTADA</sequence>
<accession>A0A3B0J9A1</accession>
<evidence type="ECO:0000313" key="1">
    <source>
        <dbReference type="EMBL" id="SPP78797.1"/>
    </source>
</evidence>
<dbReference type="AlphaFoldDB" id="A0A3B0J9A1"/>
<dbReference type="STRING" id="7266.A0A3B0J9A1"/>
<gene>
    <name evidence="1" type="ORF">DGUA_6G011522</name>
</gene>
<dbReference type="Pfam" id="PF16062">
    <property type="entry name" value="MavL-like"/>
    <property type="match status" value="1"/>
</dbReference>
<protein>
    <submittedName>
        <fullName evidence="1">Uncharacterized protein</fullName>
    </submittedName>
</protein>
<dbReference type="Proteomes" id="UP000268350">
    <property type="component" value="Unassembled WGS sequence"/>
</dbReference>
<proteinExistence type="predicted"/>
<reference evidence="2" key="1">
    <citation type="submission" date="2018-01" db="EMBL/GenBank/DDBJ databases">
        <authorList>
            <person name="Alioto T."/>
            <person name="Alioto T."/>
        </authorList>
    </citation>
    <scope>NUCLEOTIDE SEQUENCE [LARGE SCALE GENOMIC DNA]</scope>
</reference>
<name>A0A3B0J9A1_DROGU</name>
<dbReference type="OMA" id="PVVTYAW"/>
<dbReference type="InterPro" id="IPR032063">
    <property type="entry name" value="MavL-like"/>
</dbReference>
<evidence type="ECO:0000313" key="2">
    <source>
        <dbReference type="Proteomes" id="UP000268350"/>
    </source>
</evidence>